<dbReference type="GO" id="GO:0005096">
    <property type="term" value="F:GTPase activator activity"/>
    <property type="evidence" value="ECO:0007669"/>
    <property type="project" value="UniProtKB-KW"/>
</dbReference>
<protein>
    <submittedName>
        <fullName evidence="4">Uncharacterized protein</fullName>
    </submittedName>
</protein>
<dbReference type="SUPFAM" id="SSF52047">
    <property type="entry name" value="RNI-like"/>
    <property type="match status" value="1"/>
</dbReference>
<evidence type="ECO:0000256" key="3">
    <source>
        <dbReference type="ARBA" id="ARBA00022737"/>
    </source>
</evidence>
<dbReference type="GO" id="GO:0031267">
    <property type="term" value="F:small GTPase binding"/>
    <property type="evidence" value="ECO:0007669"/>
    <property type="project" value="TreeGrafter"/>
</dbReference>
<accession>A0A0G4FT70</accession>
<dbReference type="InterPro" id="IPR027038">
    <property type="entry name" value="RanGap"/>
</dbReference>
<dbReference type="PANTHER" id="PTHR24113:SF12">
    <property type="entry name" value="RAN GTPASE-ACTIVATING PROTEIN 1"/>
    <property type="match status" value="1"/>
</dbReference>
<sequence length="851" mass="89822">MLRLFLNGLKAPERPPHLYVCLDLRAESLDEETVRAVAAEHTPLSNLGLQLELRHHQVNAFLEALVGAAEAPKFGGLKLSLDWCPLAESGHSDEEEINEGLSLMGEAIQMGRLSSLQKIRLVNDFGGNGWEDSDVGETVREGKEAFLAALSRVKLPFLSDLAFVRFILTDADLAMLAQGVRVGILSGLRRLEMSKNGGFGSAGMEALMGAVSESEEGWPLLADLYLQKSRAGKGVAALGTALLSGKLGGLSRINLFRSDLDDDGVRRLAEAVREDTLFCVSSLDLSWNGNVGGEAWGEFMLSINESERGLPNLKTLDLQATHVLRAGAAIAPPLTSGKLPAQALRGLFPSHLFLTLYEGASIGGIAAAARGGALEHVTSLALGGGGNAGGKVLGEVLQAIAESEKGLPNLTLINFGGTNIMFAGAAIAAALAFGKIPRNLFTNLFPSHLICTADAAGLKGLAGAIRGGVLEKMASLDLFGCGNAGGDVFKELTRAIAESEKGLPNLSRIRLEGPDILGAGAAIVAAFASGKLPREVLTFLFPSDLVSDSDAAGFRGLAGALRGGWLENLTFLELRGDESVRKEVWEEVIDAIVESERGLPKLRRMNLDGPGILDAGAAVAVALGSGKLPSLEYVKPSHLLLDDEGVKRLGEGVRGGGFPSGLLSIDFRLRCSSGQMGVSAGPLLKALAESEAGLPSCMRVLSLKGGRLGEEALISLAESGGGVSGSKFSHLELLDLSKCEIDDPLLRKLGAVFRAHICSKLKRLDLGCNRITVEGLSVFFDTLTPATLRNLSHLHLKGQEGLVFEINRKQFESDVKDLVGRAKSEGKLPRLPVEHIQDNSNSRGNVHAVAT</sequence>
<evidence type="ECO:0000256" key="1">
    <source>
        <dbReference type="ARBA" id="ARBA00022468"/>
    </source>
</evidence>
<dbReference type="AlphaFoldDB" id="A0A0G4FT70"/>
<gene>
    <name evidence="4" type="ORF">Cvel_18625</name>
</gene>
<organism evidence="4">
    <name type="scientific">Chromera velia CCMP2878</name>
    <dbReference type="NCBI Taxonomy" id="1169474"/>
    <lineage>
        <taxon>Eukaryota</taxon>
        <taxon>Sar</taxon>
        <taxon>Alveolata</taxon>
        <taxon>Colpodellida</taxon>
        <taxon>Chromeraceae</taxon>
        <taxon>Chromera</taxon>
    </lineage>
</organism>
<keyword evidence="3" id="KW-0677">Repeat</keyword>
<proteinExistence type="predicted"/>
<dbReference type="SMART" id="SM00368">
    <property type="entry name" value="LRR_RI"/>
    <property type="match status" value="5"/>
</dbReference>
<evidence type="ECO:0000313" key="4">
    <source>
        <dbReference type="EMBL" id="CEM17894.1"/>
    </source>
</evidence>
<dbReference type="GO" id="GO:0005634">
    <property type="term" value="C:nucleus"/>
    <property type="evidence" value="ECO:0007669"/>
    <property type="project" value="TreeGrafter"/>
</dbReference>
<evidence type="ECO:0000256" key="2">
    <source>
        <dbReference type="ARBA" id="ARBA00022614"/>
    </source>
</evidence>
<dbReference type="VEuPathDB" id="CryptoDB:Cvel_18625"/>
<reference evidence="4" key="1">
    <citation type="submission" date="2014-11" db="EMBL/GenBank/DDBJ databases">
        <authorList>
            <person name="Otto D Thomas"/>
            <person name="Naeem Raeece"/>
        </authorList>
    </citation>
    <scope>NUCLEOTIDE SEQUENCE</scope>
</reference>
<dbReference type="InterPro" id="IPR001611">
    <property type="entry name" value="Leu-rich_rpt"/>
</dbReference>
<dbReference type="InterPro" id="IPR032675">
    <property type="entry name" value="LRR_dom_sf"/>
</dbReference>
<dbReference type="GO" id="GO:0048471">
    <property type="term" value="C:perinuclear region of cytoplasm"/>
    <property type="evidence" value="ECO:0007669"/>
    <property type="project" value="TreeGrafter"/>
</dbReference>
<dbReference type="EMBL" id="CDMZ01000612">
    <property type="protein sequence ID" value="CEM17894.1"/>
    <property type="molecule type" value="Genomic_DNA"/>
</dbReference>
<dbReference type="PhylomeDB" id="A0A0G4FT70"/>
<dbReference type="Pfam" id="PF13516">
    <property type="entry name" value="LRR_6"/>
    <property type="match status" value="1"/>
</dbReference>
<name>A0A0G4FT70_9ALVE</name>
<dbReference type="GO" id="GO:0006913">
    <property type="term" value="P:nucleocytoplasmic transport"/>
    <property type="evidence" value="ECO:0007669"/>
    <property type="project" value="TreeGrafter"/>
</dbReference>
<dbReference type="PANTHER" id="PTHR24113">
    <property type="entry name" value="RAN GTPASE-ACTIVATING PROTEIN 1"/>
    <property type="match status" value="1"/>
</dbReference>
<keyword evidence="2" id="KW-0433">Leucine-rich repeat</keyword>
<dbReference type="GO" id="GO:0005829">
    <property type="term" value="C:cytosol"/>
    <property type="evidence" value="ECO:0007669"/>
    <property type="project" value="TreeGrafter"/>
</dbReference>
<keyword evidence="1" id="KW-0343">GTPase activation</keyword>
<dbReference type="Gene3D" id="3.80.10.10">
    <property type="entry name" value="Ribonuclease Inhibitor"/>
    <property type="match status" value="3"/>
</dbReference>